<proteinExistence type="predicted"/>
<evidence type="ECO:0000256" key="2">
    <source>
        <dbReference type="SAM" id="MobiDB-lite"/>
    </source>
</evidence>
<keyword evidence="5" id="KW-1185">Reference proteome</keyword>
<reference evidence="4 5" key="1">
    <citation type="submission" date="2019-04" db="EMBL/GenBank/DDBJ databases">
        <title>Chromosome genome assembly for Takifugu flavidus.</title>
        <authorList>
            <person name="Xiao S."/>
        </authorList>
    </citation>
    <scope>NUCLEOTIDE SEQUENCE [LARGE SCALE GENOMIC DNA]</scope>
    <source>
        <strain evidence="4">HTHZ2018</strain>
        <tissue evidence="4">Muscle</tissue>
    </source>
</reference>
<dbReference type="PANTHER" id="PTHR22625">
    <property type="entry name" value="PLEXIN"/>
    <property type="match status" value="1"/>
</dbReference>
<organism evidence="4 5">
    <name type="scientific">Takifugu flavidus</name>
    <name type="common">sansaifugu</name>
    <dbReference type="NCBI Taxonomy" id="433684"/>
    <lineage>
        <taxon>Eukaryota</taxon>
        <taxon>Metazoa</taxon>
        <taxon>Chordata</taxon>
        <taxon>Craniata</taxon>
        <taxon>Vertebrata</taxon>
        <taxon>Euteleostomi</taxon>
        <taxon>Actinopterygii</taxon>
        <taxon>Neopterygii</taxon>
        <taxon>Teleostei</taxon>
        <taxon>Neoteleostei</taxon>
        <taxon>Acanthomorphata</taxon>
        <taxon>Eupercaria</taxon>
        <taxon>Tetraodontiformes</taxon>
        <taxon>Tetradontoidea</taxon>
        <taxon>Tetraodontidae</taxon>
        <taxon>Takifugu</taxon>
    </lineage>
</organism>
<dbReference type="GO" id="GO:0007399">
    <property type="term" value="P:nervous system development"/>
    <property type="evidence" value="ECO:0007669"/>
    <property type="project" value="UniProtKB-ARBA"/>
</dbReference>
<evidence type="ECO:0000313" key="4">
    <source>
        <dbReference type="EMBL" id="TWW61678.1"/>
    </source>
</evidence>
<dbReference type="AlphaFoldDB" id="A0A5C6N4J1"/>
<dbReference type="PANTHER" id="PTHR22625:SF35">
    <property type="entry name" value="PLEXIN-A1"/>
    <property type="match status" value="1"/>
</dbReference>
<feature type="region of interest" description="Disordered" evidence="2">
    <location>
        <begin position="223"/>
        <end position="244"/>
    </location>
</feature>
<dbReference type="InterPro" id="IPR036352">
    <property type="entry name" value="Semap_dom_sf"/>
</dbReference>
<keyword evidence="4" id="KW-0675">Receptor</keyword>
<dbReference type="GO" id="GO:0002116">
    <property type="term" value="C:semaphorin receptor complex"/>
    <property type="evidence" value="ECO:0007669"/>
    <property type="project" value="TreeGrafter"/>
</dbReference>
<sequence length="244" mass="27578">MAGGVRAPPAQDAWFVLNTKEEVDRAEEDGRWATEGLRDRAVHRRRGGESERKSERRLAAVGSDDRREKLGDKMRKRVRERQLPHQAPPGRGLLRRLPRRHVGPLSGDLAPCVGLRRRRRPWNTTELTSVPLQIDDNFCGQDFNQPLGGTSTIEGIPLFIDKDDGMTSVAAYDYRSNTVAFVGTRNGKLKKLLRFSQGRSCSIAFNQSSGGDWGKLLRIHQHPRERSRRRRPDAPVAVEFPRAA</sequence>
<comment type="caution">
    <text evidence="4">The sequence shown here is derived from an EMBL/GenBank/DDBJ whole genome shotgun (WGS) entry which is preliminary data.</text>
</comment>
<dbReference type="GO" id="GO:0017154">
    <property type="term" value="F:semaphorin receptor activity"/>
    <property type="evidence" value="ECO:0007669"/>
    <property type="project" value="InterPro"/>
</dbReference>
<dbReference type="SUPFAM" id="SSF101912">
    <property type="entry name" value="Sema domain"/>
    <property type="match status" value="1"/>
</dbReference>
<feature type="domain" description="Sema" evidence="3">
    <location>
        <begin position="130"/>
        <end position="201"/>
    </location>
</feature>
<dbReference type="GO" id="GO:0005886">
    <property type="term" value="C:plasma membrane"/>
    <property type="evidence" value="ECO:0007669"/>
    <property type="project" value="TreeGrafter"/>
</dbReference>
<dbReference type="Proteomes" id="UP000324091">
    <property type="component" value="Chromosome 4"/>
</dbReference>
<evidence type="ECO:0000313" key="5">
    <source>
        <dbReference type="Proteomes" id="UP000324091"/>
    </source>
</evidence>
<feature type="region of interest" description="Disordered" evidence="2">
    <location>
        <begin position="38"/>
        <end position="99"/>
    </location>
</feature>
<dbReference type="Pfam" id="PF01403">
    <property type="entry name" value="Sema"/>
    <property type="match status" value="1"/>
</dbReference>
<dbReference type="InterPro" id="IPR015943">
    <property type="entry name" value="WD40/YVTN_repeat-like_dom_sf"/>
</dbReference>
<keyword evidence="1" id="KW-0325">Glycoprotein</keyword>
<gene>
    <name evidence="4" type="ORF">D4764_04G0003250</name>
</gene>
<dbReference type="GO" id="GO:0030334">
    <property type="term" value="P:regulation of cell migration"/>
    <property type="evidence" value="ECO:0007669"/>
    <property type="project" value="TreeGrafter"/>
</dbReference>
<name>A0A5C6N4J1_9TELE</name>
<evidence type="ECO:0000256" key="1">
    <source>
        <dbReference type="ARBA" id="ARBA00023180"/>
    </source>
</evidence>
<dbReference type="InterPro" id="IPR031148">
    <property type="entry name" value="Plexin"/>
</dbReference>
<dbReference type="EMBL" id="RHFK02000017">
    <property type="protein sequence ID" value="TWW61678.1"/>
    <property type="molecule type" value="Genomic_DNA"/>
</dbReference>
<protein>
    <submittedName>
        <fullName evidence="4">Plexin-A1 Semaphorin receptor NOV</fullName>
    </submittedName>
</protein>
<accession>A0A5C6N4J1</accession>
<evidence type="ECO:0000259" key="3">
    <source>
        <dbReference type="Pfam" id="PF01403"/>
    </source>
</evidence>
<dbReference type="Gene3D" id="2.130.10.10">
    <property type="entry name" value="YVTN repeat-like/Quinoprotein amine dehydrogenase"/>
    <property type="match status" value="1"/>
</dbReference>
<dbReference type="InterPro" id="IPR001627">
    <property type="entry name" value="Semap_dom"/>
</dbReference>
<feature type="compositionally biased region" description="Basic and acidic residues" evidence="2">
    <location>
        <begin position="47"/>
        <end position="73"/>
    </location>
</feature>